<keyword evidence="3" id="KW-0768">Sushi</keyword>
<evidence type="ECO:0000256" key="3">
    <source>
        <dbReference type="PROSITE-ProRule" id="PRU00302"/>
    </source>
</evidence>
<evidence type="ECO:0000256" key="4">
    <source>
        <dbReference type="SAM" id="SignalP"/>
    </source>
</evidence>
<dbReference type="GeneID" id="100568707"/>
<dbReference type="PANTHER" id="PTHR24273:SF32">
    <property type="entry name" value="HYALIN"/>
    <property type="match status" value="1"/>
</dbReference>
<dbReference type="EnsemblMetazoa" id="XM_003247205.4">
    <property type="protein sequence ID" value="XP_003247253.1"/>
    <property type="gene ID" value="LOC100568707"/>
</dbReference>
<proteinExistence type="predicted"/>
<evidence type="ECO:0000256" key="2">
    <source>
        <dbReference type="ARBA" id="ARBA00023157"/>
    </source>
</evidence>
<name>A0A8R1W7I8_ACYPI</name>
<organism evidence="7 8">
    <name type="scientific">Acyrthosiphon pisum</name>
    <name type="common">Pea aphid</name>
    <dbReference type="NCBI Taxonomy" id="7029"/>
    <lineage>
        <taxon>Eukaryota</taxon>
        <taxon>Metazoa</taxon>
        <taxon>Ecdysozoa</taxon>
        <taxon>Arthropoda</taxon>
        <taxon>Hexapoda</taxon>
        <taxon>Insecta</taxon>
        <taxon>Pterygota</taxon>
        <taxon>Neoptera</taxon>
        <taxon>Paraneoptera</taxon>
        <taxon>Hemiptera</taxon>
        <taxon>Sternorrhyncha</taxon>
        <taxon>Aphidomorpha</taxon>
        <taxon>Aphidoidea</taxon>
        <taxon>Aphididae</taxon>
        <taxon>Macrosiphini</taxon>
        <taxon>Acyrthosiphon</taxon>
    </lineage>
</organism>
<dbReference type="CDD" id="cd00033">
    <property type="entry name" value="CCP"/>
    <property type="match status" value="1"/>
</dbReference>
<dbReference type="Pfam" id="PF02494">
    <property type="entry name" value="HYR"/>
    <property type="match status" value="1"/>
</dbReference>
<protein>
    <recommendedName>
        <fullName evidence="9">Sushi, von Willebrand factor type A, EGF and pentraxin domain-containing protein 1-like</fullName>
    </recommendedName>
</protein>
<dbReference type="PROSITE" id="PS50923">
    <property type="entry name" value="SUSHI"/>
    <property type="match status" value="1"/>
</dbReference>
<dbReference type="InterPro" id="IPR035976">
    <property type="entry name" value="Sushi/SCR/CCP_sf"/>
</dbReference>
<dbReference type="Pfam" id="PF00084">
    <property type="entry name" value="Sushi"/>
    <property type="match status" value="1"/>
</dbReference>
<evidence type="ECO:0000313" key="8">
    <source>
        <dbReference type="Proteomes" id="UP000007819"/>
    </source>
</evidence>
<dbReference type="InterPro" id="IPR000436">
    <property type="entry name" value="Sushi_SCR_CCP_dom"/>
</dbReference>
<dbReference type="Proteomes" id="UP000007819">
    <property type="component" value="Chromosome A1"/>
</dbReference>
<keyword evidence="1" id="KW-0677">Repeat</keyword>
<dbReference type="RefSeq" id="XP_003247253.1">
    <property type="nucleotide sequence ID" value="XM_003247205.4"/>
</dbReference>
<feature type="domain" description="Sushi" evidence="6">
    <location>
        <begin position="26"/>
        <end position="84"/>
    </location>
</feature>
<dbReference type="SMART" id="SM00032">
    <property type="entry name" value="CCP"/>
    <property type="match status" value="2"/>
</dbReference>
<reference evidence="8" key="1">
    <citation type="submission" date="2010-06" db="EMBL/GenBank/DDBJ databases">
        <authorList>
            <person name="Jiang H."/>
            <person name="Abraham K."/>
            <person name="Ali S."/>
            <person name="Alsbrooks S.L."/>
            <person name="Anim B.N."/>
            <person name="Anosike U.S."/>
            <person name="Attaway T."/>
            <person name="Bandaranaike D.P."/>
            <person name="Battles P.K."/>
            <person name="Bell S.N."/>
            <person name="Bell A.V."/>
            <person name="Beltran B."/>
            <person name="Bickham C."/>
            <person name="Bustamante Y."/>
            <person name="Caleb T."/>
            <person name="Canada A."/>
            <person name="Cardenas V."/>
            <person name="Carter K."/>
            <person name="Chacko J."/>
            <person name="Chandrabose M.N."/>
            <person name="Chavez D."/>
            <person name="Chavez A."/>
            <person name="Chen L."/>
            <person name="Chu H.-S."/>
            <person name="Claassen K.J."/>
            <person name="Cockrell R."/>
            <person name="Collins M."/>
            <person name="Cooper J.A."/>
            <person name="Cree A."/>
            <person name="Curry S.M."/>
            <person name="Da Y."/>
            <person name="Dao M.D."/>
            <person name="Das B."/>
            <person name="Davila M.-L."/>
            <person name="Davy-Carroll L."/>
            <person name="Denson S."/>
            <person name="Dinh H."/>
            <person name="Ebong V.E."/>
            <person name="Edwards J.R."/>
            <person name="Egan A."/>
            <person name="El-Daye J."/>
            <person name="Escobedo L."/>
            <person name="Fernandez S."/>
            <person name="Fernando P.R."/>
            <person name="Flagg N."/>
            <person name="Forbes L.D."/>
            <person name="Fowler R.G."/>
            <person name="Fu Q."/>
            <person name="Gabisi R.A."/>
            <person name="Ganer J."/>
            <person name="Garbino Pronczuk A."/>
            <person name="Garcia R.M."/>
            <person name="Garner T."/>
            <person name="Garrett T.E."/>
            <person name="Gonzalez D.A."/>
            <person name="Hamid H."/>
            <person name="Hawkins E.S."/>
            <person name="Hirani K."/>
            <person name="Hogues M.E."/>
            <person name="Hollins B."/>
            <person name="Hsiao C.-H."/>
            <person name="Jabil R."/>
            <person name="James M.L."/>
            <person name="Jhangiani S.N."/>
            <person name="Johnson B."/>
            <person name="Johnson Q."/>
            <person name="Joshi V."/>
            <person name="Kalu J.B."/>
            <person name="Kam C."/>
            <person name="Kashfia A."/>
            <person name="Keebler J."/>
            <person name="Kisamo H."/>
            <person name="Kovar C.L."/>
            <person name="Lago L.A."/>
            <person name="Lai C.-Y."/>
            <person name="Laidlaw J."/>
            <person name="Lara F."/>
            <person name="Le T.-K."/>
            <person name="Lee S.L."/>
            <person name="Legall F.H."/>
            <person name="Lemon S.J."/>
            <person name="Lewis L.R."/>
            <person name="Li B."/>
            <person name="Liu Y."/>
            <person name="Liu Y.-S."/>
            <person name="Lopez J."/>
            <person name="Lozado R.J."/>
            <person name="Lu J."/>
            <person name="Madu R.C."/>
            <person name="Maheshwari M."/>
            <person name="Maheshwari R."/>
            <person name="Malloy K."/>
            <person name="Martinez E."/>
            <person name="Mathew T."/>
            <person name="Mercado I.C."/>
            <person name="Mercado C."/>
            <person name="Meyer B."/>
            <person name="Montgomery K."/>
            <person name="Morgan M.B."/>
            <person name="Munidasa M."/>
            <person name="Nazareth L.V."/>
            <person name="Nelson J."/>
            <person name="Ng B.M."/>
            <person name="Nguyen N.B."/>
            <person name="Nguyen P.Q."/>
            <person name="Nguyen T."/>
            <person name="Obregon M."/>
            <person name="Okwuonu G.O."/>
            <person name="Onwere C.G."/>
            <person name="Orozco G."/>
            <person name="Parra A."/>
            <person name="Patel S."/>
            <person name="Patil S."/>
            <person name="Perez A."/>
            <person name="Perez Y."/>
            <person name="Pham C."/>
            <person name="Primus E.L."/>
            <person name="Pu L.-L."/>
            <person name="Puazo M."/>
            <person name="Qin X."/>
            <person name="Quiroz J.B."/>
            <person name="Reese J."/>
            <person name="Richards S."/>
            <person name="Rives C.M."/>
            <person name="Robberts R."/>
            <person name="Ruiz S.J."/>
            <person name="Ruiz M.J."/>
            <person name="Santibanez J."/>
            <person name="Schneider B.W."/>
            <person name="Sisson I."/>
            <person name="Smith M."/>
            <person name="Sodergren E."/>
            <person name="Song X.-Z."/>
            <person name="Song B.B."/>
            <person name="Summersgill H."/>
            <person name="Thelus R."/>
            <person name="Thornton R.D."/>
            <person name="Trejos Z.Y."/>
            <person name="Usmani K."/>
            <person name="Vattathil S."/>
            <person name="Villasana D."/>
            <person name="Walker D.L."/>
            <person name="Wang S."/>
            <person name="Wang K."/>
            <person name="White C.S."/>
            <person name="Williams A.C."/>
            <person name="Williamson J."/>
            <person name="Wilson K."/>
            <person name="Woghiren I.O."/>
            <person name="Woodworth J.R."/>
            <person name="Worley K.C."/>
            <person name="Wright R.A."/>
            <person name="Wu W."/>
            <person name="Young L."/>
            <person name="Zhang L."/>
            <person name="Zhang J."/>
            <person name="Zhu Y."/>
            <person name="Muzny D.M."/>
            <person name="Weinstock G."/>
            <person name="Gibbs R.A."/>
        </authorList>
    </citation>
    <scope>NUCLEOTIDE SEQUENCE [LARGE SCALE GENOMIC DNA]</scope>
    <source>
        <strain evidence="8">LSR1</strain>
    </source>
</reference>
<feature type="signal peptide" evidence="4">
    <location>
        <begin position="1"/>
        <end position="23"/>
    </location>
</feature>
<dbReference type="OrthoDB" id="10045365at2759"/>
<dbReference type="InterPro" id="IPR003410">
    <property type="entry name" value="HYR_dom"/>
</dbReference>
<dbReference type="PROSITE" id="PS50825">
    <property type="entry name" value="HYR"/>
    <property type="match status" value="1"/>
</dbReference>
<keyword evidence="2" id="KW-1015">Disulfide bond</keyword>
<dbReference type="Gene3D" id="2.10.70.10">
    <property type="entry name" value="Complement Module, domain 1"/>
    <property type="match status" value="1"/>
</dbReference>
<feature type="domain" description="HYR" evidence="5">
    <location>
        <begin position="333"/>
        <end position="416"/>
    </location>
</feature>
<sequence>MEFTRIVIEFIILTNTVITFISSESLDCEPRPRPDNGQAIFTASKNWRRAVEVYQCDAGYVLTGQTKHTCIQGEWSGHVPSCTRPTSSGYNNNIISSAQGWFPFRRILKLDTNRKIQDNEKRLKNKSVDIETPETLQQTSGLGTFQLPKHMIRDSAKEYSVGDYDLSCLFRKRHGKIFLRAPKLPFAHVVKYSKNKNTVDPKNKYLEAIYHCIKGHVFENPSHTKLYCSNGHWVGVKPLCVPKTTPMTMYQMECYIKCPPDKNVSLAEGEKFINFEVEQPNTNYDWNRFGTLSSGWSKNSSKTLVPGLYIITYTVRDDEDMDIASCRTTVRVTDDEVPSVQDCPLYLEVIEDFSKKNTVPVSWPEPRFLDNIGVTQVAKTMEPGQLMGPGLYNVLYMAMDASKNEATCNFTIEVKDRAVIEIENGKPKETLNRVIQKSDE</sequence>
<evidence type="ECO:0008006" key="9">
    <source>
        <dbReference type="Google" id="ProtNLM"/>
    </source>
</evidence>
<evidence type="ECO:0000259" key="6">
    <source>
        <dbReference type="PROSITE" id="PS50923"/>
    </source>
</evidence>
<dbReference type="AlphaFoldDB" id="A0A8R1W7I8"/>
<keyword evidence="4" id="KW-0732">Signal</keyword>
<dbReference type="PANTHER" id="PTHR24273">
    <property type="entry name" value="FI04643P-RELATED"/>
    <property type="match status" value="1"/>
</dbReference>
<reference evidence="7" key="2">
    <citation type="submission" date="2022-06" db="UniProtKB">
        <authorList>
            <consortium name="EnsemblMetazoa"/>
        </authorList>
    </citation>
    <scope>IDENTIFICATION</scope>
</reference>
<dbReference type="KEGG" id="api:100568707"/>
<dbReference type="SUPFAM" id="SSF57535">
    <property type="entry name" value="Complement control module/SCR domain"/>
    <property type="match status" value="1"/>
</dbReference>
<feature type="chain" id="PRO_5035905782" description="Sushi, von Willebrand factor type A, EGF and pentraxin domain-containing protein 1-like" evidence="4">
    <location>
        <begin position="24"/>
        <end position="440"/>
    </location>
</feature>
<evidence type="ECO:0000259" key="5">
    <source>
        <dbReference type="PROSITE" id="PS50825"/>
    </source>
</evidence>
<evidence type="ECO:0000256" key="1">
    <source>
        <dbReference type="ARBA" id="ARBA00022737"/>
    </source>
</evidence>
<keyword evidence="8" id="KW-1185">Reference proteome</keyword>
<evidence type="ECO:0000313" key="7">
    <source>
        <dbReference type="EnsemblMetazoa" id="XP_003247253.1"/>
    </source>
</evidence>
<comment type="caution">
    <text evidence="3">Lacks conserved residue(s) required for the propagation of feature annotation.</text>
</comment>
<accession>A0A8R1W7I8</accession>